<keyword evidence="12" id="KW-1185">Reference proteome</keyword>
<dbReference type="PROSITE" id="PS50846">
    <property type="entry name" value="HMA_2"/>
    <property type="match status" value="1"/>
</dbReference>
<comment type="similarity">
    <text evidence="2">Belongs to the cation transport ATPase (P-type) (TC 3.A.3) family. Type IB subfamily.</text>
</comment>
<gene>
    <name evidence="11" type="ORF">RFI_26130</name>
</gene>
<dbReference type="InterPro" id="IPR036163">
    <property type="entry name" value="HMA_dom_sf"/>
</dbReference>
<dbReference type="CDD" id="cd02094">
    <property type="entry name" value="P-type_ATPase_Cu-like"/>
    <property type="match status" value="1"/>
</dbReference>
<dbReference type="InterPro" id="IPR023298">
    <property type="entry name" value="ATPase_P-typ_TM_dom_sf"/>
</dbReference>
<dbReference type="GO" id="GO:0016020">
    <property type="term" value="C:membrane"/>
    <property type="evidence" value="ECO:0007669"/>
    <property type="project" value="UniProtKB-SubCell"/>
</dbReference>
<evidence type="ECO:0000256" key="7">
    <source>
        <dbReference type="ARBA" id="ARBA00023136"/>
    </source>
</evidence>
<dbReference type="InterPro" id="IPR059000">
    <property type="entry name" value="ATPase_P-type_domA"/>
</dbReference>
<dbReference type="Gene3D" id="2.70.150.10">
    <property type="entry name" value="Calcium-transporting ATPase, cytoplasmic transduction domain A"/>
    <property type="match status" value="1"/>
</dbReference>
<evidence type="ECO:0000256" key="1">
    <source>
        <dbReference type="ARBA" id="ARBA00004370"/>
    </source>
</evidence>
<dbReference type="PANTHER" id="PTHR43520:SF32">
    <property type="entry name" value="COPPER RESISTANCE P-TYPE ATPASE (EUROFUNG)"/>
    <property type="match status" value="1"/>
</dbReference>
<dbReference type="InterPro" id="IPR036412">
    <property type="entry name" value="HAD-like_sf"/>
</dbReference>
<dbReference type="InterPro" id="IPR023299">
    <property type="entry name" value="ATPase_P-typ_cyto_dom_N"/>
</dbReference>
<comment type="subcellular location">
    <subcellularLocation>
        <location evidence="1">Membrane</location>
    </subcellularLocation>
</comment>
<dbReference type="Proteomes" id="UP000023152">
    <property type="component" value="Unassembled WGS sequence"/>
</dbReference>
<keyword evidence="5" id="KW-1278">Translocase</keyword>
<evidence type="ECO:0000313" key="11">
    <source>
        <dbReference type="EMBL" id="ETO11246.1"/>
    </source>
</evidence>
<evidence type="ECO:0000256" key="8">
    <source>
        <dbReference type="SAM" id="MobiDB-lite"/>
    </source>
</evidence>
<evidence type="ECO:0000256" key="9">
    <source>
        <dbReference type="SAM" id="Phobius"/>
    </source>
</evidence>
<proteinExistence type="inferred from homology"/>
<dbReference type="Pfam" id="PF00122">
    <property type="entry name" value="E1-E2_ATPase"/>
    <property type="match status" value="1"/>
</dbReference>
<feature type="transmembrane region" description="Helical" evidence="9">
    <location>
        <begin position="592"/>
        <end position="615"/>
    </location>
</feature>
<evidence type="ECO:0000313" key="12">
    <source>
        <dbReference type="Proteomes" id="UP000023152"/>
    </source>
</evidence>
<feature type="region of interest" description="Disordered" evidence="8">
    <location>
        <begin position="1"/>
        <end position="28"/>
    </location>
</feature>
<dbReference type="PANTHER" id="PTHR43520">
    <property type="entry name" value="ATP7, ISOFORM B"/>
    <property type="match status" value="1"/>
</dbReference>
<dbReference type="PRINTS" id="PR00119">
    <property type="entry name" value="CATATPASE"/>
</dbReference>
<name>X6MC50_RETFI</name>
<dbReference type="SFLD" id="SFLDG00002">
    <property type="entry name" value="C1.7:_P-type_atpase_like"/>
    <property type="match status" value="1"/>
</dbReference>
<dbReference type="PROSITE" id="PS00154">
    <property type="entry name" value="ATPASE_E1_E2"/>
    <property type="match status" value="1"/>
</dbReference>
<dbReference type="GO" id="GO:0005524">
    <property type="term" value="F:ATP binding"/>
    <property type="evidence" value="ECO:0007669"/>
    <property type="project" value="InterPro"/>
</dbReference>
<keyword evidence="3 9" id="KW-0812">Transmembrane</keyword>
<keyword evidence="4" id="KW-0479">Metal-binding</keyword>
<dbReference type="InterPro" id="IPR001757">
    <property type="entry name" value="P_typ_ATPase"/>
</dbReference>
<feature type="transmembrane region" description="Helical" evidence="9">
    <location>
        <begin position="525"/>
        <end position="548"/>
    </location>
</feature>
<dbReference type="SUPFAM" id="SSF81660">
    <property type="entry name" value="Metal cation-transporting ATPase, ATP-binding domain N"/>
    <property type="match status" value="1"/>
</dbReference>
<accession>X6MC50</accession>
<dbReference type="SUPFAM" id="SSF55008">
    <property type="entry name" value="HMA, heavy metal-associated domain"/>
    <property type="match status" value="1"/>
</dbReference>
<sequence length="1116" mass="124858">MAMISTKTFSTLQNTKPSPPPHNTQLNNGIKGVQNISVSLLMKRAEVLFDPQTISEATIIEEIQDIGFDAEILELSSSNEFTMKIVEITPEKETLLMKKLLECCGIMDVKIRNRNKDDAAVKNKVWDNIRCSRWLEFLMDICNYSRSENHQKGARPTMTLNGLITGTLEEQATYFVITYDKQATGLRDIKKYAELHCQMECQVLFDSTDITQKKQNMHELRLEELKKWQTLLQFSSFFAIPAFTLGMIVPLLWAEFRDAFAYQITPGCAISDLVLFLLVTPVQFGPPGWLFLRGALKSLLKSKTANMDVLVALATFTSYWFSLISVIICIIDQSTEKAQTMFETSSTLITVILLGKYMETVAKGKTSEALDKLMDLQPSSAHLVTKCPSEWIKDWKKEDEKKEAEPEEKNKTQEEIVLEDVEPRLLQVGDIVEVKRGEKIPMDGVVIKGESQVDESLITGESLPVYKSVGDQVIGATINLSNTLYMQVQKTGGDTMLSKIIELVENAQTSKAPVQKLADNIATKFVPAVIAMSTFVLILWTLLLHYNIVHTQQLMGAMGETQHSRASGNSAMPSVQNSHHSSSSLFSIHSKLFYSVMFSISVLVISCPCALGLATPTAVMVGTGKAAELGVLFKGGEPLERAGQITCMVFDKTGTLTEGKMRVVKVLADTDKLERLLLLDNIHDISEVKSDDVQSKDQAFQTRQKLFWKMIYSCESQSDHVIAHSVCEHIDSMFPQEKGATMPCESFQAQTGLGVYGVFRLAHQNQVIEVSLSLSLCCFTNDHTFCFDFSFYFHFGNCHHLFVLFSLIKLDIGNETYMNIKQVDLRMRPIVIRNSGNNKSKLLKCDFTEYLTRLQKRGYSLIYVSINRTLVCMIAVADTIKSDAKYVIHALEHEYHVECWMITGDHSINSYVIADQIGIDHSRVRAQVQPKDKQFIVQQLQQRVINAFYVDKESKKKHIVGFVGDGINDSPSLAAADVGVAIGAGTDVAIASASVVLVKSNLPDVLELINVSRLTLRKIWQNFGWALVYNVAMIPFAAGLFWPWLHWALPPYMAGLLMCLSSVSVVLNSLLLKNYSKSSGEGNTDLPAKPSLLNYLRPGFKGDKLRVKEFDSDESD</sequence>
<feature type="transmembrane region" description="Helical" evidence="9">
    <location>
        <begin position="309"/>
        <end position="331"/>
    </location>
</feature>
<dbReference type="InterPro" id="IPR008250">
    <property type="entry name" value="ATPase_P-typ_transduc_dom_A_sf"/>
</dbReference>
<feature type="domain" description="HMA" evidence="10">
    <location>
        <begin position="5"/>
        <end position="71"/>
    </location>
</feature>
<feature type="transmembrane region" description="Helical" evidence="9">
    <location>
        <begin position="1051"/>
        <end position="1072"/>
    </location>
</feature>
<feature type="transmembrane region" description="Helical" evidence="9">
    <location>
        <begin position="260"/>
        <end position="284"/>
    </location>
</feature>
<comment type="caution">
    <text evidence="11">The sequence shown here is derived from an EMBL/GenBank/DDBJ whole genome shotgun (WGS) entry which is preliminary data.</text>
</comment>
<dbReference type="AlphaFoldDB" id="X6MC50"/>
<evidence type="ECO:0000256" key="2">
    <source>
        <dbReference type="ARBA" id="ARBA00006024"/>
    </source>
</evidence>
<keyword evidence="7 9" id="KW-0472">Membrane</keyword>
<feature type="compositionally biased region" description="Polar residues" evidence="8">
    <location>
        <begin position="1"/>
        <end position="16"/>
    </location>
</feature>
<dbReference type="EMBL" id="ASPP01022612">
    <property type="protein sequence ID" value="ETO11246.1"/>
    <property type="molecule type" value="Genomic_DNA"/>
</dbReference>
<keyword evidence="6 9" id="KW-1133">Transmembrane helix</keyword>
<dbReference type="InterPro" id="IPR023214">
    <property type="entry name" value="HAD_sf"/>
</dbReference>
<dbReference type="SUPFAM" id="SSF81665">
    <property type="entry name" value="Calcium ATPase, transmembrane domain M"/>
    <property type="match status" value="1"/>
</dbReference>
<dbReference type="OrthoDB" id="432719at2759"/>
<reference evidence="11 12" key="1">
    <citation type="journal article" date="2013" name="Curr. Biol.">
        <title>The Genome of the Foraminiferan Reticulomyxa filosa.</title>
        <authorList>
            <person name="Glockner G."/>
            <person name="Hulsmann N."/>
            <person name="Schleicher M."/>
            <person name="Noegel A.A."/>
            <person name="Eichinger L."/>
            <person name="Gallinger C."/>
            <person name="Pawlowski J."/>
            <person name="Sierra R."/>
            <person name="Euteneuer U."/>
            <person name="Pillet L."/>
            <person name="Moustafa A."/>
            <person name="Platzer M."/>
            <person name="Groth M."/>
            <person name="Szafranski K."/>
            <person name="Schliwa M."/>
        </authorList>
    </citation>
    <scope>NUCLEOTIDE SEQUENCE [LARGE SCALE GENOMIC DNA]</scope>
</reference>
<dbReference type="InterPro" id="IPR006121">
    <property type="entry name" value="HMA_dom"/>
</dbReference>
<dbReference type="SUPFAM" id="SSF81653">
    <property type="entry name" value="Calcium ATPase, transduction domain A"/>
    <property type="match status" value="1"/>
</dbReference>
<dbReference type="InterPro" id="IPR044492">
    <property type="entry name" value="P_typ_ATPase_HD_dom"/>
</dbReference>
<evidence type="ECO:0000256" key="3">
    <source>
        <dbReference type="ARBA" id="ARBA00022692"/>
    </source>
</evidence>
<dbReference type="GO" id="GO:0043682">
    <property type="term" value="F:P-type divalent copper transporter activity"/>
    <property type="evidence" value="ECO:0007669"/>
    <property type="project" value="TreeGrafter"/>
</dbReference>
<dbReference type="GO" id="GO:0016887">
    <property type="term" value="F:ATP hydrolysis activity"/>
    <property type="evidence" value="ECO:0007669"/>
    <property type="project" value="InterPro"/>
</dbReference>
<dbReference type="Gene3D" id="3.30.70.100">
    <property type="match status" value="1"/>
</dbReference>
<feature type="transmembrane region" description="Helical" evidence="9">
    <location>
        <begin position="1023"/>
        <end position="1045"/>
    </location>
</feature>
<evidence type="ECO:0000256" key="4">
    <source>
        <dbReference type="ARBA" id="ARBA00022723"/>
    </source>
</evidence>
<feature type="transmembrane region" description="Helical" evidence="9">
    <location>
        <begin position="231"/>
        <end position="253"/>
    </location>
</feature>
<evidence type="ECO:0000259" key="10">
    <source>
        <dbReference type="PROSITE" id="PS50846"/>
    </source>
</evidence>
<dbReference type="Gene3D" id="3.40.50.1000">
    <property type="entry name" value="HAD superfamily/HAD-like"/>
    <property type="match status" value="2"/>
</dbReference>
<dbReference type="GO" id="GO:0055070">
    <property type="term" value="P:copper ion homeostasis"/>
    <property type="evidence" value="ECO:0007669"/>
    <property type="project" value="TreeGrafter"/>
</dbReference>
<dbReference type="Gene3D" id="3.40.1110.10">
    <property type="entry name" value="Calcium-transporting ATPase, cytoplasmic domain N"/>
    <property type="match status" value="2"/>
</dbReference>
<organism evidence="11 12">
    <name type="scientific">Reticulomyxa filosa</name>
    <dbReference type="NCBI Taxonomy" id="46433"/>
    <lineage>
        <taxon>Eukaryota</taxon>
        <taxon>Sar</taxon>
        <taxon>Rhizaria</taxon>
        <taxon>Retaria</taxon>
        <taxon>Foraminifera</taxon>
        <taxon>Monothalamids</taxon>
        <taxon>Reticulomyxidae</taxon>
        <taxon>Reticulomyxa</taxon>
    </lineage>
</organism>
<dbReference type="CDD" id="cd00371">
    <property type="entry name" value="HMA"/>
    <property type="match status" value="1"/>
</dbReference>
<dbReference type="SUPFAM" id="SSF56784">
    <property type="entry name" value="HAD-like"/>
    <property type="match status" value="1"/>
</dbReference>
<dbReference type="FunFam" id="2.70.150.10:FF:000002">
    <property type="entry name" value="Copper-transporting ATPase 1, putative"/>
    <property type="match status" value="1"/>
</dbReference>
<dbReference type="PRINTS" id="PR00120">
    <property type="entry name" value="HATPASE"/>
</dbReference>
<dbReference type="GO" id="GO:0005507">
    <property type="term" value="F:copper ion binding"/>
    <property type="evidence" value="ECO:0007669"/>
    <property type="project" value="TreeGrafter"/>
</dbReference>
<dbReference type="NCBIfam" id="TIGR01494">
    <property type="entry name" value="ATPase_P-type"/>
    <property type="match status" value="3"/>
</dbReference>
<protein>
    <recommendedName>
        <fullName evidence="10">HMA domain-containing protein</fullName>
    </recommendedName>
</protein>
<evidence type="ECO:0000256" key="5">
    <source>
        <dbReference type="ARBA" id="ARBA00022967"/>
    </source>
</evidence>
<dbReference type="SFLD" id="SFLDF00027">
    <property type="entry name" value="p-type_atpase"/>
    <property type="match status" value="1"/>
</dbReference>
<dbReference type="SFLD" id="SFLDS00003">
    <property type="entry name" value="Haloacid_Dehalogenase"/>
    <property type="match status" value="1"/>
</dbReference>
<dbReference type="InterPro" id="IPR018303">
    <property type="entry name" value="ATPase_P-typ_P_site"/>
</dbReference>
<evidence type="ECO:0000256" key="6">
    <source>
        <dbReference type="ARBA" id="ARBA00022989"/>
    </source>
</evidence>
<dbReference type="Pfam" id="PF00702">
    <property type="entry name" value="Hydrolase"/>
    <property type="match status" value="1"/>
</dbReference>